<dbReference type="Gene3D" id="2.115.10.20">
    <property type="entry name" value="Glycosyl hydrolase domain, family 43"/>
    <property type="match status" value="1"/>
</dbReference>
<feature type="active site" description="Proton acceptor" evidence="4">
    <location>
        <position position="37"/>
    </location>
</feature>
<dbReference type="AlphaFoldDB" id="A0A1V9ESD6"/>
<dbReference type="RefSeq" id="WP_081200528.1">
    <property type="nucleotide sequence ID" value="NZ_FOCZ01000008.1"/>
</dbReference>
<dbReference type="Pfam" id="PF04616">
    <property type="entry name" value="Glyco_hydro_43"/>
    <property type="match status" value="1"/>
</dbReference>
<dbReference type="PANTHER" id="PTHR42812:SF2">
    <property type="entry name" value="XYLOSIDASE_ARABINOSIDASE"/>
    <property type="match status" value="1"/>
</dbReference>
<gene>
    <name evidence="8" type="ORF">A4H97_29605</name>
</gene>
<organism evidence="8 9">
    <name type="scientific">Niastella yeongjuensis</name>
    <dbReference type="NCBI Taxonomy" id="354355"/>
    <lineage>
        <taxon>Bacteria</taxon>
        <taxon>Pseudomonadati</taxon>
        <taxon>Bacteroidota</taxon>
        <taxon>Chitinophagia</taxon>
        <taxon>Chitinophagales</taxon>
        <taxon>Chitinophagaceae</taxon>
        <taxon>Niastella</taxon>
    </lineage>
</organism>
<dbReference type="GO" id="GO:0005975">
    <property type="term" value="P:carbohydrate metabolic process"/>
    <property type="evidence" value="ECO:0007669"/>
    <property type="project" value="InterPro"/>
</dbReference>
<keyword evidence="9" id="KW-1185">Reference proteome</keyword>
<reference evidence="9" key="1">
    <citation type="submission" date="2016-04" db="EMBL/GenBank/DDBJ databases">
        <authorList>
            <person name="Chen L."/>
            <person name="Zhuang W."/>
            <person name="Wang G."/>
        </authorList>
    </citation>
    <scope>NUCLEOTIDE SEQUENCE [LARGE SCALE GENOMIC DNA]</scope>
    <source>
        <strain evidence="9">17621</strain>
    </source>
</reference>
<evidence type="ECO:0000313" key="9">
    <source>
        <dbReference type="Proteomes" id="UP000192610"/>
    </source>
</evidence>
<dbReference type="SUPFAM" id="SSF49899">
    <property type="entry name" value="Concanavalin A-like lectins/glucanases"/>
    <property type="match status" value="1"/>
</dbReference>
<dbReference type="InterPro" id="IPR006710">
    <property type="entry name" value="Glyco_hydro_43"/>
</dbReference>
<dbReference type="CDD" id="cd09002">
    <property type="entry name" value="GH43_XYL-like"/>
    <property type="match status" value="1"/>
</dbReference>
<dbReference type="InterPro" id="IPR051795">
    <property type="entry name" value="Glycosyl_Hydrlase_43"/>
</dbReference>
<dbReference type="STRING" id="354355.SAMN05660816_04418"/>
<accession>A0A1V9ESD6</accession>
<keyword evidence="2 6" id="KW-0378">Hydrolase</keyword>
<dbReference type="PANTHER" id="PTHR42812">
    <property type="entry name" value="BETA-XYLOSIDASE"/>
    <property type="match status" value="1"/>
</dbReference>
<evidence type="ECO:0000256" key="2">
    <source>
        <dbReference type="ARBA" id="ARBA00022801"/>
    </source>
</evidence>
<comment type="similarity">
    <text evidence="1 6">Belongs to the glycosyl hydrolase 43 family.</text>
</comment>
<evidence type="ECO:0000256" key="3">
    <source>
        <dbReference type="ARBA" id="ARBA00023295"/>
    </source>
</evidence>
<dbReference type="SUPFAM" id="SSF75005">
    <property type="entry name" value="Arabinanase/levansucrase/invertase"/>
    <property type="match status" value="1"/>
</dbReference>
<evidence type="ECO:0000256" key="4">
    <source>
        <dbReference type="PIRSR" id="PIRSR606710-1"/>
    </source>
</evidence>
<dbReference type="InterPro" id="IPR013320">
    <property type="entry name" value="ConA-like_dom_sf"/>
</dbReference>
<dbReference type="Proteomes" id="UP000192610">
    <property type="component" value="Unassembled WGS sequence"/>
</dbReference>
<sequence>MKQLIYQISALCGLFFYFTDCVGQTYPKVALAGDYPDPTIVRDGKDYYMTHSPFLNAPGLLIWHSTDLEHWEPVCRALPDVPGLGYAPDLVEYKGRFYIYFPASGTNYVIWADKITGPWSKPIDLKVGKIDPGHAVGEDGKRYLFSSGGNRIKLTDDGLATEGIMENVYTGWDFPKKWQTEGKWLESPKIIKHGEYFYLTCAEGGTAGPPTSHMVISARSKNINGPWENSPYNPIVHTYSADEPWWSKGHGTLIDDVNGNWWIVYHAYKKGFYTLGRYTLVEPIEWTKEGWFKLASRPSKKLSSKLQHSGFNLSDPFAGKDPGLQWTLWRQRNTLGVQLSNNSLYMEGKGTSPANGRILLCIPTDTSYRTEVTIATQPGSTGGLLLFYNDKAFTGITADTQQITFYDPSGITKTFPRSVAGPIRLRIDNHQEHCSFSLSDDGRNWRIVADNIVVSALQHNNYKGFLALRIGLFASGQAQVKFNDFSYSSNKAQ</sequence>
<evidence type="ECO:0000256" key="6">
    <source>
        <dbReference type="RuleBase" id="RU361187"/>
    </source>
</evidence>
<dbReference type="InterPro" id="IPR023296">
    <property type="entry name" value="Glyco_hydro_beta-prop_sf"/>
</dbReference>
<evidence type="ECO:0000259" key="7">
    <source>
        <dbReference type="Pfam" id="PF17851"/>
    </source>
</evidence>
<protein>
    <recommendedName>
        <fullName evidence="7">Beta-xylosidase C-terminal Concanavalin A-like domain-containing protein</fullName>
    </recommendedName>
</protein>
<evidence type="ECO:0000256" key="5">
    <source>
        <dbReference type="PIRSR" id="PIRSR606710-2"/>
    </source>
</evidence>
<feature type="domain" description="Beta-xylosidase C-terminal Concanavalin A-like" evidence="7">
    <location>
        <begin position="315"/>
        <end position="487"/>
    </location>
</feature>
<name>A0A1V9ESD6_9BACT</name>
<dbReference type="Pfam" id="PF17851">
    <property type="entry name" value="GH43_C2"/>
    <property type="match status" value="1"/>
</dbReference>
<keyword evidence="3 6" id="KW-0326">Glycosidase</keyword>
<dbReference type="GO" id="GO:0004553">
    <property type="term" value="F:hydrolase activity, hydrolyzing O-glycosyl compounds"/>
    <property type="evidence" value="ECO:0007669"/>
    <property type="project" value="InterPro"/>
</dbReference>
<dbReference type="InterPro" id="IPR041542">
    <property type="entry name" value="GH43_C2"/>
</dbReference>
<evidence type="ECO:0000256" key="1">
    <source>
        <dbReference type="ARBA" id="ARBA00009865"/>
    </source>
</evidence>
<evidence type="ECO:0000313" key="8">
    <source>
        <dbReference type="EMBL" id="OQP49036.1"/>
    </source>
</evidence>
<proteinExistence type="inferred from homology"/>
<dbReference type="Gene3D" id="2.60.120.200">
    <property type="match status" value="1"/>
</dbReference>
<dbReference type="EMBL" id="LVXG01000016">
    <property type="protein sequence ID" value="OQP49036.1"/>
    <property type="molecule type" value="Genomic_DNA"/>
</dbReference>
<feature type="site" description="Important for catalytic activity, responsible for pKa modulation of the active site Glu and correct orientation of both the proton donor and substrate" evidence="5">
    <location>
        <position position="131"/>
    </location>
</feature>
<dbReference type="OrthoDB" id="9801455at2"/>
<feature type="active site" description="Proton donor" evidence="4">
    <location>
        <position position="186"/>
    </location>
</feature>
<comment type="caution">
    <text evidence="8">The sequence shown here is derived from an EMBL/GenBank/DDBJ whole genome shotgun (WGS) entry which is preliminary data.</text>
</comment>